<name>A0A0E3S7K5_9EURY</name>
<evidence type="ECO:0000313" key="2">
    <source>
        <dbReference type="Proteomes" id="UP000033072"/>
    </source>
</evidence>
<dbReference type="STRING" id="1434111.MSLAZ_2146"/>
<dbReference type="EMBL" id="CP009515">
    <property type="protein sequence ID" value="AKB75407.1"/>
    <property type="molecule type" value="Genomic_DNA"/>
</dbReference>
<reference evidence="1 2" key="1">
    <citation type="submission" date="2014-07" db="EMBL/GenBank/DDBJ databases">
        <title>Methanogenic archaea and the global carbon cycle.</title>
        <authorList>
            <person name="Henriksen J.R."/>
            <person name="Luke J."/>
            <person name="Reinhart S."/>
            <person name="Benedict M.N."/>
            <person name="Youngblut N.D."/>
            <person name="Metcalf M.E."/>
            <person name="Whitaker R.J."/>
            <person name="Metcalf W.W."/>
        </authorList>
    </citation>
    <scope>NUCLEOTIDE SEQUENCE [LARGE SCALE GENOMIC DNA]</scope>
    <source>
        <strain evidence="1 2">Z-7289</strain>
    </source>
</reference>
<protein>
    <submittedName>
        <fullName evidence="1">Uncharacterized protein</fullName>
    </submittedName>
</protein>
<evidence type="ECO:0000313" key="1">
    <source>
        <dbReference type="EMBL" id="AKB75407.1"/>
    </source>
</evidence>
<sequence>MIKLKAEVLPANIFLQVPVASSTGHCLFQLYSITGCGNSVLFVKLQVLPVYFYRSIISNFLINLLFPGQTNWLNRVLGSDT</sequence>
<accession>A0A0E3S7K5</accession>
<dbReference type="HOGENOM" id="CLU_2565770_0_0_2"/>
<proteinExistence type="predicted"/>
<dbReference type="PATRIC" id="fig|1434111.4.peg.2849"/>
<dbReference type="AlphaFoldDB" id="A0A0E3S7K5"/>
<organism evidence="1 2">
    <name type="scientific">Methanosarcina lacustris Z-7289</name>
    <dbReference type="NCBI Taxonomy" id="1434111"/>
    <lineage>
        <taxon>Archaea</taxon>
        <taxon>Methanobacteriati</taxon>
        <taxon>Methanobacteriota</taxon>
        <taxon>Stenosarchaea group</taxon>
        <taxon>Methanomicrobia</taxon>
        <taxon>Methanosarcinales</taxon>
        <taxon>Methanosarcinaceae</taxon>
        <taxon>Methanosarcina</taxon>
    </lineage>
</organism>
<keyword evidence="2" id="KW-1185">Reference proteome</keyword>
<gene>
    <name evidence="1" type="ORF">MSLAZ_2146</name>
</gene>
<dbReference type="KEGG" id="mls:MSLAZ_2146"/>
<dbReference type="Proteomes" id="UP000033072">
    <property type="component" value="Chromosome"/>
</dbReference>